<dbReference type="Proteomes" id="UP000815325">
    <property type="component" value="Unassembled WGS sequence"/>
</dbReference>
<protein>
    <submittedName>
        <fullName evidence="3">Uncharacterized protein</fullName>
    </submittedName>
</protein>
<reference evidence="3" key="1">
    <citation type="submission" date="2017-08" db="EMBL/GenBank/DDBJ databases">
        <authorList>
            <person name="Polle J.E."/>
            <person name="Barry K."/>
            <person name="Cushman J."/>
            <person name="Schmutz J."/>
            <person name="Tran D."/>
            <person name="Hathwaick L.T."/>
            <person name="Yim W.C."/>
            <person name="Jenkins J."/>
            <person name="Mckie-Krisberg Z.M."/>
            <person name="Prochnik S."/>
            <person name="Lindquist E."/>
            <person name="Dockter R.B."/>
            <person name="Adam C."/>
            <person name="Molina H."/>
            <person name="Bunkerborg J."/>
            <person name="Jin E."/>
            <person name="Buchheim M."/>
            <person name="Magnuson J."/>
        </authorList>
    </citation>
    <scope>NUCLEOTIDE SEQUENCE</scope>
    <source>
        <strain evidence="3">CCAP 19/18</strain>
    </source>
</reference>
<evidence type="ECO:0000256" key="1">
    <source>
        <dbReference type="SAM" id="Coils"/>
    </source>
</evidence>
<comment type="caution">
    <text evidence="3">The sequence shown here is derived from an EMBL/GenBank/DDBJ whole genome shotgun (WGS) entry which is preliminary data.</text>
</comment>
<accession>A0ABQ7GBF5</accession>
<name>A0ABQ7GBF5_DUNSA</name>
<evidence type="ECO:0000256" key="2">
    <source>
        <dbReference type="SAM" id="MobiDB-lite"/>
    </source>
</evidence>
<evidence type="ECO:0000313" key="4">
    <source>
        <dbReference type="Proteomes" id="UP000815325"/>
    </source>
</evidence>
<sequence length="88" mass="9613">MGANGATTPMGGGQNNATPGGPSTGPEAEANQRAIDQEVRANMAERQLREQQRMIAELREAQDLSQNEELVKKERERRLTDGFKSLSS</sequence>
<feature type="region of interest" description="Disordered" evidence="2">
    <location>
        <begin position="1"/>
        <end position="41"/>
    </location>
</feature>
<organism evidence="3 4">
    <name type="scientific">Dunaliella salina</name>
    <name type="common">Green alga</name>
    <name type="synonym">Protococcus salinus</name>
    <dbReference type="NCBI Taxonomy" id="3046"/>
    <lineage>
        <taxon>Eukaryota</taxon>
        <taxon>Viridiplantae</taxon>
        <taxon>Chlorophyta</taxon>
        <taxon>core chlorophytes</taxon>
        <taxon>Chlorophyceae</taxon>
        <taxon>CS clade</taxon>
        <taxon>Chlamydomonadales</taxon>
        <taxon>Dunaliellaceae</taxon>
        <taxon>Dunaliella</taxon>
    </lineage>
</organism>
<gene>
    <name evidence="3" type="ORF">DUNSADRAFT_12363</name>
</gene>
<keyword evidence="4" id="KW-1185">Reference proteome</keyword>
<proteinExistence type="predicted"/>
<feature type="coiled-coil region" evidence="1">
    <location>
        <begin position="41"/>
        <end position="68"/>
    </location>
</feature>
<evidence type="ECO:0000313" key="3">
    <source>
        <dbReference type="EMBL" id="KAF5831948.1"/>
    </source>
</evidence>
<dbReference type="EMBL" id="MU069909">
    <property type="protein sequence ID" value="KAF5831948.1"/>
    <property type="molecule type" value="Genomic_DNA"/>
</dbReference>
<keyword evidence="1" id="KW-0175">Coiled coil</keyword>